<protein>
    <submittedName>
        <fullName evidence="3">Cytochrome P450</fullName>
    </submittedName>
</protein>
<dbReference type="OrthoDB" id="5522954at2"/>
<keyword evidence="2" id="KW-0503">Monooxygenase</keyword>
<name>A0A7W7AC88_9SPHN</name>
<dbReference type="GO" id="GO:0004497">
    <property type="term" value="F:monooxygenase activity"/>
    <property type="evidence" value="ECO:0007669"/>
    <property type="project" value="UniProtKB-KW"/>
</dbReference>
<evidence type="ECO:0000256" key="2">
    <source>
        <dbReference type="RuleBase" id="RU000461"/>
    </source>
</evidence>
<dbReference type="InterPro" id="IPR017972">
    <property type="entry name" value="Cyt_P450_CS"/>
</dbReference>
<reference evidence="3 4" key="1">
    <citation type="submission" date="2020-08" db="EMBL/GenBank/DDBJ databases">
        <title>Genomic Encyclopedia of Type Strains, Phase IV (KMG-IV): sequencing the most valuable type-strain genomes for metagenomic binning, comparative biology and taxonomic classification.</title>
        <authorList>
            <person name="Goeker M."/>
        </authorList>
    </citation>
    <scope>NUCLEOTIDE SEQUENCE [LARGE SCALE GENOMIC DNA]</scope>
    <source>
        <strain evidence="3 4">DSM 17507</strain>
    </source>
</reference>
<dbReference type="Pfam" id="PF00067">
    <property type="entry name" value="p450"/>
    <property type="match status" value="1"/>
</dbReference>
<dbReference type="Gene3D" id="1.10.630.10">
    <property type="entry name" value="Cytochrome P450"/>
    <property type="match status" value="1"/>
</dbReference>
<organism evidence="3 4">
    <name type="scientific">Novosphingobium taihuense</name>
    <dbReference type="NCBI Taxonomy" id="260085"/>
    <lineage>
        <taxon>Bacteria</taxon>
        <taxon>Pseudomonadati</taxon>
        <taxon>Pseudomonadota</taxon>
        <taxon>Alphaproteobacteria</taxon>
        <taxon>Sphingomonadales</taxon>
        <taxon>Sphingomonadaceae</taxon>
        <taxon>Novosphingobium</taxon>
    </lineage>
</organism>
<keyword evidence="4" id="KW-1185">Reference proteome</keyword>
<dbReference type="PRINTS" id="PR00359">
    <property type="entry name" value="BP450"/>
</dbReference>
<dbReference type="AlphaFoldDB" id="A0A7W7AC88"/>
<accession>A0A7W7AC88</accession>
<proteinExistence type="inferred from homology"/>
<dbReference type="InterPro" id="IPR036396">
    <property type="entry name" value="Cyt_P450_sf"/>
</dbReference>
<comment type="similarity">
    <text evidence="1 2">Belongs to the cytochrome P450 family.</text>
</comment>
<dbReference type="SUPFAM" id="SSF48264">
    <property type="entry name" value="Cytochrome P450"/>
    <property type="match status" value="1"/>
</dbReference>
<evidence type="ECO:0000256" key="1">
    <source>
        <dbReference type="ARBA" id="ARBA00010617"/>
    </source>
</evidence>
<keyword evidence="2" id="KW-0560">Oxidoreductase</keyword>
<dbReference type="CDD" id="cd11035">
    <property type="entry name" value="P450cam-like"/>
    <property type="match status" value="1"/>
</dbReference>
<evidence type="ECO:0000313" key="4">
    <source>
        <dbReference type="Proteomes" id="UP000538566"/>
    </source>
</evidence>
<dbReference type="Proteomes" id="UP000538566">
    <property type="component" value="Unassembled WGS sequence"/>
</dbReference>
<dbReference type="GO" id="GO:0005506">
    <property type="term" value="F:iron ion binding"/>
    <property type="evidence" value="ECO:0007669"/>
    <property type="project" value="InterPro"/>
</dbReference>
<dbReference type="GO" id="GO:0016705">
    <property type="term" value="F:oxidoreductase activity, acting on paired donors, with incorporation or reduction of molecular oxygen"/>
    <property type="evidence" value="ECO:0007669"/>
    <property type="project" value="InterPro"/>
</dbReference>
<dbReference type="RefSeq" id="WP_144904075.1">
    <property type="nucleotide sequence ID" value="NZ_JACHOA010000004.1"/>
</dbReference>
<dbReference type="EMBL" id="JACHOA010000004">
    <property type="protein sequence ID" value="MBB4614272.1"/>
    <property type="molecule type" value="Genomic_DNA"/>
</dbReference>
<dbReference type="PROSITE" id="PS00086">
    <property type="entry name" value="CYTOCHROME_P450"/>
    <property type="match status" value="1"/>
</dbReference>
<dbReference type="InterPro" id="IPR001128">
    <property type="entry name" value="Cyt_P450"/>
</dbReference>
<dbReference type="PANTHER" id="PTHR46696:SF6">
    <property type="entry name" value="P450, PUTATIVE (EUROFUNG)-RELATED"/>
    <property type="match status" value="1"/>
</dbReference>
<sequence>MTVLAVDRPAHVPVELVVDADIYALPGGETDPQMAWKSLDIPGNHGLVWSPHNGGHWIATSAELLWELYADTDRLSAKNISVPPSEGPLKLIPNESDDPEHHYYRKIVLPFVDPKSVRALSGNVRELTVNLIESFRDRGRCEFMTEFARHVPMTIFLSLVNLPLSDREMLVGIADRVVRPSSMEELAQSQQQMSEYLQFWIDERRANPGGDLLSKIVHGKVGERPMNEIEVMGQSMDVMFGGLDTVASMMGFTMGFLARNPEHYRALSEDPAKIPFAVEELIRRHGVATVARRVTADIEYKGVTVQAGEMIVLPTCLHGLDDKRWEDALTVNFDRKREMHCTFGNGIHRCPGAGLARSELAIMLEEWTKRIPQIMLDPESPPQTATGAVNGVNRLDLVWPT</sequence>
<keyword evidence="2" id="KW-0479">Metal-binding</keyword>
<dbReference type="InterPro" id="IPR002397">
    <property type="entry name" value="Cyt_P450_B"/>
</dbReference>
<dbReference type="GO" id="GO:0020037">
    <property type="term" value="F:heme binding"/>
    <property type="evidence" value="ECO:0007669"/>
    <property type="project" value="InterPro"/>
</dbReference>
<keyword evidence="2" id="KW-0408">Iron</keyword>
<comment type="caution">
    <text evidence="3">The sequence shown here is derived from an EMBL/GenBank/DDBJ whole genome shotgun (WGS) entry which is preliminary data.</text>
</comment>
<dbReference type="PANTHER" id="PTHR46696">
    <property type="entry name" value="P450, PUTATIVE (EUROFUNG)-RELATED"/>
    <property type="match status" value="1"/>
</dbReference>
<gene>
    <name evidence="3" type="ORF">GGR37_002558</name>
</gene>
<evidence type="ECO:0000313" key="3">
    <source>
        <dbReference type="EMBL" id="MBB4614272.1"/>
    </source>
</evidence>
<keyword evidence="2" id="KW-0349">Heme</keyword>